<feature type="active site" description="Nucleophile" evidence="6">
    <location>
        <position position="16"/>
    </location>
</feature>
<protein>
    <submittedName>
        <fullName evidence="8">Uncharacterized protein</fullName>
    </submittedName>
</protein>
<evidence type="ECO:0000256" key="6">
    <source>
        <dbReference type="PIRSR" id="PIRSR031051-1"/>
    </source>
</evidence>
<dbReference type="PANTHER" id="PTHR20889">
    <property type="entry name" value="PHOSPHATASE, ORPHAN 1, 2"/>
    <property type="match status" value="1"/>
</dbReference>
<feature type="active site" description="Proton donor" evidence="6">
    <location>
        <position position="18"/>
    </location>
</feature>
<comment type="similarity">
    <text evidence="2">Belongs to the HAD-like hydrolase superfamily. PHOSPHO family.</text>
</comment>
<dbReference type="Gene3D" id="3.40.50.1000">
    <property type="entry name" value="HAD superfamily/HAD-like"/>
    <property type="match status" value="1"/>
</dbReference>
<dbReference type="GO" id="GO:0046872">
    <property type="term" value="F:metal ion binding"/>
    <property type="evidence" value="ECO:0007669"/>
    <property type="project" value="UniProtKB-KW"/>
</dbReference>
<keyword evidence="3 7" id="KW-0479">Metal-binding</keyword>
<dbReference type="OMA" id="ENMGLTH"/>
<dbReference type="InterPro" id="IPR036412">
    <property type="entry name" value="HAD-like_sf"/>
</dbReference>
<evidence type="ECO:0000256" key="7">
    <source>
        <dbReference type="PIRSR" id="PIRSR031051-3"/>
    </source>
</evidence>
<comment type="cofactor">
    <cofactor evidence="1 7">
        <name>Mg(2+)</name>
        <dbReference type="ChEBI" id="CHEBI:18420"/>
    </cofactor>
</comment>
<dbReference type="InterPro" id="IPR023214">
    <property type="entry name" value="HAD_sf"/>
</dbReference>
<organism evidence="8 9">
    <name type="scientific">Strongylocentrotus purpuratus</name>
    <name type="common">Purple sea urchin</name>
    <dbReference type="NCBI Taxonomy" id="7668"/>
    <lineage>
        <taxon>Eukaryota</taxon>
        <taxon>Metazoa</taxon>
        <taxon>Echinodermata</taxon>
        <taxon>Eleutherozoa</taxon>
        <taxon>Echinozoa</taxon>
        <taxon>Echinoidea</taxon>
        <taxon>Euechinoidea</taxon>
        <taxon>Echinacea</taxon>
        <taxon>Camarodonta</taxon>
        <taxon>Echinidea</taxon>
        <taxon>Strongylocentrotidae</taxon>
        <taxon>Strongylocentrotus</taxon>
    </lineage>
</organism>
<dbReference type="Pfam" id="PF06888">
    <property type="entry name" value="Put_Phosphatase"/>
    <property type="match status" value="1"/>
</dbReference>
<dbReference type="PIRSF" id="PIRSF031051">
    <property type="entry name" value="PyrdxlP_Pase_PHOSPHO2"/>
    <property type="match status" value="1"/>
</dbReference>
<evidence type="ECO:0000256" key="1">
    <source>
        <dbReference type="ARBA" id="ARBA00001946"/>
    </source>
</evidence>
<name>A0A7M7LPJ2_STRPU</name>
<dbReference type="NCBIfam" id="TIGR01488">
    <property type="entry name" value="HAD-SF-IB"/>
    <property type="match status" value="1"/>
</dbReference>
<evidence type="ECO:0000256" key="5">
    <source>
        <dbReference type="ARBA" id="ARBA00022842"/>
    </source>
</evidence>
<dbReference type="EnsemblMetazoa" id="XM_003728216">
    <property type="protein sequence ID" value="XP_003728264"/>
    <property type="gene ID" value="LOC581421"/>
</dbReference>
<dbReference type="GeneID" id="581421"/>
<sequence length="255" mass="29307">MASPKRVVPRVLLVLDCDRTIIDGNSDIRIFALLPGRKVPEDIKKRFETEHNSWTIYMGEIFKYMHSLNIRKAAIRESIAGIPLTPGMKELLDYQASCPQLDCIVVSSSNSYYIDVILGSRNFRNGVSKIYSNQAEFKNGYLRIQESSPPQRQSCPRKCPRNLCKQTWLRAFVGEQKTKGVEYDRICMIGDGHNDFCPCFCLKERDYVFPRKGYSLFTLLQEQKEKKSPNNECIKATVVPWDTAKEILAVVKSFF</sequence>
<dbReference type="SUPFAM" id="SSF56784">
    <property type="entry name" value="HAD-like"/>
    <property type="match status" value="1"/>
</dbReference>
<keyword evidence="5 7" id="KW-0460">Magnesium</keyword>
<evidence type="ECO:0000256" key="4">
    <source>
        <dbReference type="ARBA" id="ARBA00022801"/>
    </source>
</evidence>
<dbReference type="OrthoDB" id="10267182at2759"/>
<proteinExistence type="inferred from homology"/>
<dbReference type="InterPro" id="IPR006384">
    <property type="entry name" value="HAD_hydro_PyrdxlP_Pase-like"/>
</dbReference>
<feature type="binding site" evidence="7">
    <location>
        <position position="18"/>
    </location>
    <ligand>
        <name>Mg(2+)</name>
        <dbReference type="ChEBI" id="CHEBI:18420"/>
    </ligand>
</feature>
<dbReference type="InParanoid" id="A0A7M7LPJ2"/>
<keyword evidence="9" id="KW-1185">Reference proteome</keyword>
<dbReference type="Proteomes" id="UP000007110">
    <property type="component" value="Unassembled WGS sequence"/>
</dbReference>
<evidence type="ECO:0000256" key="2">
    <source>
        <dbReference type="ARBA" id="ARBA00008541"/>
    </source>
</evidence>
<feature type="binding site" evidence="7">
    <location>
        <position position="191"/>
    </location>
    <ligand>
        <name>Mg(2+)</name>
        <dbReference type="ChEBI" id="CHEBI:18420"/>
    </ligand>
</feature>
<dbReference type="PANTHER" id="PTHR20889:SF12">
    <property type="entry name" value="LP01149P"/>
    <property type="match status" value="1"/>
</dbReference>
<dbReference type="GO" id="GO:0016791">
    <property type="term" value="F:phosphatase activity"/>
    <property type="evidence" value="ECO:0000318"/>
    <property type="project" value="GO_Central"/>
</dbReference>
<dbReference type="NCBIfam" id="TIGR01489">
    <property type="entry name" value="DKMTPPase-SF"/>
    <property type="match status" value="1"/>
</dbReference>
<feature type="binding site" evidence="7">
    <location>
        <position position="16"/>
    </location>
    <ligand>
        <name>Mg(2+)</name>
        <dbReference type="ChEBI" id="CHEBI:18420"/>
    </ligand>
</feature>
<evidence type="ECO:0000256" key="3">
    <source>
        <dbReference type="ARBA" id="ARBA00022723"/>
    </source>
</evidence>
<dbReference type="RefSeq" id="XP_003728264.2">
    <property type="nucleotide sequence ID" value="XM_003728216.3"/>
</dbReference>
<dbReference type="InterPro" id="IPR016965">
    <property type="entry name" value="Pase_PHOSPHO-typ"/>
</dbReference>
<evidence type="ECO:0000313" key="9">
    <source>
        <dbReference type="Proteomes" id="UP000007110"/>
    </source>
</evidence>
<reference evidence="9" key="1">
    <citation type="submission" date="2015-02" db="EMBL/GenBank/DDBJ databases">
        <title>Genome sequencing for Strongylocentrotus purpuratus.</title>
        <authorList>
            <person name="Murali S."/>
            <person name="Liu Y."/>
            <person name="Vee V."/>
            <person name="English A."/>
            <person name="Wang M."/>
            <person name="Skinner E."/>
            <person name="Han Y."/>
            <person name="Muzny D.M."/>
            <person name="Worley K.C."/>
            <person name="Gibbs R.A."/>
        </authorList>
    </citation>
    <scope>NUCLEOTIDE SEQUENCE</scope>
</reference>
<dbReference type="KEGG" id="spu:581421"/>
<dbReference type="AlphaFoldDB" id="A0A7M7LPJ2"/>
<dbReference type="FunCoup" id="A0A7M7LPJ2">
    <property type="interactions" value="824"/>
</dbReference>
<keyword evidence="4" id="KW-0378">Hydrolase</keyword>
<reference evidence="8" key="2">
    <citation type="submission" date="2021-01" db="UniProtKB">
        <authorList>
            <consortium name="EnsemblMetazoa"/>
        </authorList>
    </citation>
    <scope>IDENTIFICATION</scope>
</reference>
<accession>A0A7M7LPJ2</accession>
<evidence type="ECO:0000313" key="8">
    <source>
        <dbReference type="EnsemblMetazoa" id="XP_003728264"/>
    </source>
</evidence>